<sequence length="98" mass="11406">MSWRRLSGGRNQVILTEYSLDVKEGDSRAVYLVRHNSKIWNTTLEQNITVERDSYGGFKPTIAMQDFPRGLSERESMLKLADWLHRLGVSIEDHWSKP</sequence>
<dbReference type="AlphaFoldDB" id="A0AAN1TVW7"/>
<gene>
    <name evidence="1" type="ORF">C9381_11650</name>
</gene>
<name>A0AAN1TVW7_9GAMM</name>
<accession>A0AAN1TVW7</accession>
<dbReference type="EMBL" id="CP028349">
    <property type="protein sequence ID" value="AVV37807.1"/>
    <property type="molecule type" value="Genomic_DNA"/>
</dbReference>
<dbReference type="Proteomes" id="UP000241538">
    <property type="component" value="Chromosome"/>
</dbReference>
<evidence type="ECO:0000313" key="1">
    <source>
        <dbReference type="EMBL" id="AVV37807.1"/>
    </source>
</evidence>
<proteinExistence type="predicted"/>
<protein>
    <submittedName>
        <fullName evidence="1">Uncharacterized protein</fullName>
    </submittedName>
</protein>
<organism evidence="1 2">
    <name type="scientific">Pantoea vagans</name>
    <dbReference type="NCBI Taxonomy" id="470934"/>
    <lineage>
        <taxon>Bacteria</taxon>
        <taxon>Pseudomonadati</taxon>
        <taxon>Pseudomonadota</taxon>
        <taxon>Gammaproteobacteria</taxon>
        <taxon>Enterobacterales</taxon>
        <taxon>Erwiniaceae</taxon>
        <taxon>Pantoea</taxon>
    </lineage>
</organism>
<dbReference type="RefSeq" id="WP_107319666.1">
    <property type="nucleotide sequence ID" value="NZ_CP028349.1"/>
</dbReference>
<evidence type="ECO:0000313" key="2">
    <source>
        <dbReference type="Proteomes" id="UP000241538"/>
    </source>
</evidence>
<reference evidence="1 2" key="1">
    <citation type="journal article" date="2018" name="Int J Genomics">
        <title>Comparative Genomics Analysis of Plasmid pPV989-94 from a Clinical Isolate of Pantoea vagans PV989.</title>
        <authorList>
            <person name="Xu L."/>
            <person name="Yin M."/>
            <person name="Zhu T."/>
            <person name="Lu J."/>
            <person name="Bao Q."/>
        </authorList>
    </citation>
    <scope>NUCLEOTIDE SEQUENCE [LARGE SCALE GENOMIC DNA]</scope>
    <source>
        <strain evidence="1 2">PV989</strain>
    </source>
</reference>